<accession>A0ACB8RHJ7</accession>
<dbReference type="EMBL" id="MU276034">
    <property type="protein sequence ID" value="KAI0043080.1"/>
    <property type="molecule type" value="Genomic_DNA"/>
</dbReference>
<reference evidence="1" key="1">
    <citation type="submission" date="2021-02" db="EMBL/GenBank/DDBJ databases">
        <authorList>
            <consortium name="DOE Joint Genome Institute"/>
            <person name="Ahrendt S."/>
            <person name="Looney B.P."/>
            <person name="Miyauchi S."/>
            <person name="Morin E."/>
            <person name="Drula E."/>
            <person name="Courty P.E."/>
            <person name="Chicoki N."/>
            <person name="Fauchery L."/>
            <person name="Kohler A."/>
            <person name="Kuo A."/>
            <person name="Labutti K."/>
            <person name="Pangilinan J."/>
            <person name="Lipzen A."/>
            <person name="Riley R."/>
            <person name="Andreopoulos W."/>
            <person name="He G."/>
            <person name="Johnson J."/>
            <person name="Barry K.W."/>
            <person name="Grigoriev I.V."/>
            <person name="Nagy L."/>
            <person name="Hibbett D."/>
            <person name="Henrissat B."/>
            <person name="Matheny P.B."/>
            <person name="Labbe J."/>
            <person name="Martin F."/>
        </authorList>
    </citation>
    <scope>NUCLEOTIDE SEQUENCE</scope>
    <source>
        <strain evidence="1">FP105234-sp</strain>
    </source>
</reference>
<proteinExistence type="predicted"/>
<dbReference type="Proteomes" id="UP000814033">
    <property type="component" value="Unassembled WGS sequence"/>
</dbReference>
<protein>
    <submittedName>
        <fullName evidence="1">Uncharacterized protein</fullName>
    </submittedName>
</protein>
<evidence type="ECO:0000313" key="2">
    <source>
        <dbReference type="Proteomes" id="UP000814033"/>
    </source>
</evidence>
<gene>
    <name evidence="1" type="ORF">FA95DRAFT_1609694</name>
</gene>
<keyword evidence="2" id="KW-1185">Reference proteome</keyword>
<organism evidence="1 2">
    <name type="scientific">Auriscalpium vulgare</name>
    <dbReference type="NCBI Taxonomy" id="40419"/>
    <lineage>
        <taxon>Eukaryota</taxon>
        <taxon>Fungi</taxon>
        <taxon>Dikarya</taxon>
        <taxon>Basidiomycota</taxon>
        <taxon>Agaricomycotina</taxon>
        <taxon>Agaricomycetes</taxon>
        <taxon>Russulales</taxon>
        <taxon>Auriscalpiaceae</taxon>
        <taxon>Auriscalpium</taxon>
    </lineage>
</organism>
<comment type="caution">
    <text evidence="1">The sequence shown here is derived from an EMBL/GenBank/DDBJ whole genome shotgun (WGS) entry which is preliminary data.</text>
</comment>
<sequence>MSTTIMPLPLIVKLLVVSLVQIGPVRAQSSSSSDLVACNPGWEWTYNSLGQTPCAVEKLMDAACADDCICNPTMYALTSACFACRDMVWGSWDDWFFDHNCVHPQLTLTIPGSTRVPQWAFVPLNLTTFTWNVTVAEAVGEFPESTAEALPSPTITFVSIPSVSSSSAPSDSHGLSRGAKAAIAGGVVGGVFALLGVLLVVNRRRTRAASAGFRERVRARYFDMKVGQQGLESVRMQEGPFNQAVAPPTEKTGPTAV</sequence>
<name>A0ACB8RHJ7_9AGAM</name>
<evidence type="ECO:0000313" key="1">
    <source>
        <dbReference type="EMBL" id="KAI0043080.1"/>
    </source>
</evidence>
<reference evidence="1" key="2">
    <citation type="journal article" date="2022" name="New Phytol.">
        <title>Evolutionary transition to the ectomycorrhizal habit in the genomes of a hyperdiverse lineage of mushroom-forming fungi.</title>
        <authorList>
            <person name="Looney B."/>
            <person name="Miyauchi S."/>
            <person name="Morin E."/>
            <person name="Drula E."/>
            <person name="Courty P.E."/>
            <person name="Kohler A."/>
            <person name="Kuo A."/>
            <person name="LaButti K."/>
            <person name="Pangilinan J."/>
            <person name="Lipzen A."/>
            <person name="Riley R."/>
            <person name="Andreopoulos W."/>
            <person name="He G."/>
            <person name="Johnson J."/>
            <person name="Nolan M."/>
            <person name="Tritt A."/>
            <person name="Barry K.W."/>
            <person name="Grigoriev I.V."/>
            <person name="Nagy L.G."/>
            <person name="Hibbett D."/>
            <person name="Henrissat B."/>
            <person name="Matheny P.B."/>
            <person name="Labbe J."/>
            <person name="Martin F.M."/>
        </authorList>
    </citation>
    <scope>NUCLEOTIDE SEQUENCE</scope>
    <source>
        <strain evidence="1">FP105234-sp</strain>
    </source>
</reference>